<keyword evidence="3" id="KW-1185">Reference proteome</keyword>
<dbReference type="InterPro" id="IPR011234">
    <property type="entry name" value="Fumarylacetoacetase-like_C"/>
</dbReference>
<dbReference type="InterPro" id="IPR036663">
    <property type="entry name" value="Fumarylacetoacetase_C_sf"/>
</dbReference>
<dbReference type="Gene3D" id="3.90.850.10">
    <property type="entry name" value="Fumarylacetoacetase-like, C-terminal domain"/>
    <property type="match status" value="1"/>
</dbReference>
<dbReference type="EMBL" id="CP016757">
    <property type="protein sequence ID" value="ANZ44607.1"/>
    <property type="molecule type" value="Genomic_DNA"/>
</dbReference>
<keyword evidence="1" id="KW-0456">Lyase</keyword>
<dbReference type="PANTHER" id="PTHR30143">
    <property type="entry name" value="ACID HYDRATASE"/>
    <property type="match status" value="1"/>
</dbReference>
<dbReference type="KEGG" id="cpor:BED41_05590"/>
<evidence type="ECO:0000256" key="1">
    <source>
        <dbReference type="ARBA" id="ARBA00023239"/>
    </source>
</evidence>
<dbReference type="STRING" id="1197717.BED41_05590"/>
<sequence length="270" mass="29437">MCEKQSTLRTARIKDIAERLFKAETTKQPIAPIHDEFPDLTLEEAYAVQMAAAENKLASGWKIVGKKVGLTNKEVQKQRGILEPDYGHIFDHNIIPEGDPISIASLMVHPVIEVELAFVMRRDLIGPGVTVAKAYHAVEGILPAFEIVERRMYPLSKTIEESVCDNAACGKIVLGSKLTPIENLNLKSIGVYLEKNGSLIDSACCATVLGTPIMSVAWLANKLAQFGVGLYEGEVIMTGSICLMHPIAPGENYHAVFSDNIGDLMVSFVS</sequence>
<accession>A0A1B2I3U1</accession>
<dbReference type="PANTHER" id="PTHR30143:SF0">
    <property type="entry name" value="2-KETO-4-PENTENOATE HYDRATASE"/>
    <property type="match status" value="1"/>
</dbReference>
<gene>
    <name evidence="2" type="ORF">BED41_05590</name>
</gene>
<proteinExistence type="predicted"/>
<organism evidence="2 3">
    <name type="scientific">Cloacibacillus porcorum</name>
    <dbReference type="NCBI Taxonomy" id="1197717"/>
    <lineage>
        <taxon>Bacteria</taxon>
        <taxon>Thermotogati</taxon>
        <taxon>Synergistota</taxon>
        <taxon>Synergistia</taxon>
        <taxon>Synergistales</taxon>
        <taxon>Synergistaceae</taxon>
        <taxon>Cloacibacillus</taxon>
    </lineage>
</organism>
<name>A0A1B2I3U1_9BACT</name>
<dbReference type="RefSeq" id="WP_066743912.1">
    <property type="nucleotide sequence ID" value="NZ_CALCLR010000084.1"/>
</dbReference>
<protein>
    <submittedName>
        <fullName evidence="2">Uncharacterized protein</fullName>
    </submittedName>
</protein>
<evidence type="ECO:0000313" key="2">
    <source>
        <dbReference type="EMBL" id="ANZ44607.1"/>
    </source>
</evidence>
<dbReference type="SUPFAM" id="SSF56529">
    <property type="entry name" value="FAH"/>
    <property type="match status" value="1"/>
</dbReference>
<dbReference type="OrthoDB" id="9792137at2"/>
<dbReference type="GO" id="GO:0008684">
    <property type="term" value="F:2-oxopent-4-enoate hydratase activity"/>
    <property type="evidence" value="ECO:0007669"/>
    <property type="project" value="TreeGrafter"/>
</dbReference>
<dbReference type="AlphaFoldDB" id="A0A1B2I3U1"/>
<dbReference type="Proteomes" id="UP000093044">
    <property type="component" value="Chromosome"/>
</dbReference>
<dbReference type="InterPro" id="IPR050772">
    <property type="entry name" value="Hydratase-Decarb/MhpD_sf"/>
</dbReference>
<dbReference type="GO" id="GO:0005737">
    <property type="term" value="C:cytoplasm"/>
    <property type="evidence" value="ECO:0007669"/>
    <property type="project" value="TreeGrafter"/>
</dbReference>
<dbReference type="GeneID" id="83057326"/>
<evidence type="ECO:0000313" key="3">
    <source>
        <dbReference type="Proteomes" id="UP000093044"/>
    </source>
</evidence>
<reference evidence="2" key="1">
    <citation type="submission" date="2016-08" db="EMBL/GenBank/DDBJ databases">
        <title>Complete genome of Cloacibacillus porcorum.</title>
        <authorList>
            <person name="Looft T."/>
            <person name="Bayles D.O."/>
            <person name="Alt D.P."/>
        </authorList>
    </citation>
    <scope>NUCLEOTIDE SEQUENCE [LARGE SCALE GENOMIC DNA]</scope>
    <source>
        <strain evidence="2">CL-84</strain>
    </source>
</reference>
<dbReference type="Pfam" id="PF01557">
    <property type="entry name" value="FAA_hydrolase"/>
    <property type="match status" value="1"/>
</dbReference>